<dbReference type="CDD" id="cd18809">
    <property type="entry name" value="SF1_C_RecD"/>
    <property type="match status" value="1"/>
</dbReference>
<dbReference type="Pfam" id="PF21530">
    <property type="entry name" value="Pif1_2B_dom"/>
    <property type="match status" value="1"/>
</dbReference>
<dbReference type="EMBL" id="CM029051">
    <property type="protein sequence ID" value="KAG2562981.1"/>
    <property type="molecule type" value="Genomic_DNA"/>
</dbReference>
<evidence type="ECO:0000259" key="3">
    <source>
        <dbReference type="Pfam" id="PF14214"/>
    </source>
</evidence>
<dbReference type="InterPro" id="IPR010285">
    <property type="entry name" value="DNA_helicase_pif1-like_DEAD"/>
</dbReference>
<dbReference type="SUPFAM" id="SSF52540">
    <property type="entry name" value="P-loop containing nucleoside triphosphate hydrolases"/>
    <property type="match status" value="2"/>
</dbReference>
<feature type="domain" description="DNA helicase Pif1-like DEAD-box helicase" evidence="2">
    <location>
        <begin position="652"/>
        <end position="877"/>
    </location>
</feature>
<organism evidence="5 6">
    <name type="scientific">Panicum virgatum</name>
    <name type="common">Blackwell switchgrass</name>
    <dbReference type="NCBI Taxonomy" id="38727"/>
    <lineage>
        <taxon>Eukaryota</taxon>
        <taxon>Viridiplantae</taxon>
        <taxon>Streptophyta</taxon>
        <taxon>Embryophyta</taxon>
        <taxon>Tracheophyta</taxon>
        <taxon>Spermatophyta</taxon>
        <taxon>Magnoliopsida</taxon>
        <taxon>Liliopsida</taxon>
        <taxon>Poales</taxon>
        <taxon>Poaceae</taxon>
        <taxon>PACMAD clade</taxon>
        <taxon>Panicoideae</taxon>
        <taxon>Panicodae</taxon>
        <taxon>Paniceae</taxon>
        <taxon>Panicinae</taxon>
        <taxon>Panicum</taxon>
        <taxon>Panicum sect. Hiantes</taxon>
    </lineage>
</organism>
<dbReference type="Proteomes" id="UP000823388">
    <property type="component" value="Chromosome 8K"/>
</dbReference>
<dbReference type="GO" id="GO:0016787">
    <property type="term" value="F:hydrolase activity"/>
    <property type="evidence" value="ECO:0007669"/>
    <property type="project" value="UniProtKB-KW"/>
</dbReference>
<dbReference type="GO" id="GO:0043139">
    <property type="term" value="F:5'-3' DNA helicase activity"/>
    <property type="evidence" value="ECO:0007669"/>
    <property type="project" value="UniProtKB-EC"/>
</dbReference>
<feature type="domain" description="DNA helicase Pif1-like 2B" evidence="4">
    <location>
        <begin position="979"/>
        <end position="1025"/>
    </location>
</feature>
<accession>A0A8T0PL47</accession>
<sequence>MSKHFITRIRQYNSLFAFTSMGRNIDKKLNRGEGPYVFRVNGQIHHHIGSLLPQKDTIPKFAQLYIFDTKNEIQNRIRALTNEETEETDIDPYIVQELKKMLDKHNPLVKVFRHARDLFEKYKGIDISIRIIGANKDDPIQFQMPHTDELAMLIVGDLNLENYKRDVIVSNKTRGLQRISIFHPAYMPLQYPLLFPYGERGFQLEKGLSEGNQIGKRVLLPSSHTGCRRYVLQNYHDGIAICRVYGPPHLFITFTCNPKWPEISLAILPGEQPNDRPDIIVRVFHMKLQQLLNDLRSGCIFGPVLAILYSIEFQKRGLPHVHILLCKDPLGYILIAEHMVHGPCGDKNFNCPCMKKGKYSKFYPKDFENETYFTDIGFTRYRRRDTGIYIRRDNHNLDNRWIVPHNLYLLKIYQAHINVEFVNKSRLLKYLCKYVNKGPDHANIIFERIKRGEDAPINEITKDIDEIKEYLECRYISEQDAMWRLLGYDIHHHWPSVQRLPARELTYCEFPQKWIWDNKNKKWTKRKQGFQIGRLYYVHPKEGERFYLRMLLMIIKGATSYEDIRTYNGTVYKTFKEACQAQGLLNDDNEWYHTFDEAANWATAPQLRNLFNYNLPHKSNTHNAYSVNRLRQEEMAYDTESLEEEANMSYWKLNQSQKDAFHQIVNSVLHNEPKFFFVSGHGGTGKTFLWNTIVSYLRAQKKIVLTVASSGVASLLLPNGRTAHSRFRIPIDIDELSTCDIKRGSKLAELLIETTLVIWDEAMMTNKQCFEALDRSLRDIMSQLNIEAGDRPFGGKVVVLSGDPKQILPVIENGSKSQIIGASIVRSYLWNHVTKIHLTENMRLRKLHPNDPQYIDLQNFNNWILSVGNGAISETHNNSAEDYIDIKTIKIPAEMLIQTTGNKIQDLVEFAYPDFKENFYKPDYVKERAILSTTNDIMDEINNYMIDLVPGKEREYYSADTISKCSDSTNDAQILYPVEYLNTLNANNFPTHKIILKVGIPIILLRNLNQNLGLCNGTRLIVSNLGDNVIEAIIITGTHIGETVHIPRINLTTRGPHWPFTLNRRQFPIKVCYSMTINKSQGQTLSNVGVYLKKPVFTHGQLYVAISRVTNKEGLKILIENEDGSCGTTTTNIVYQEIISSIQ</sequence>
<dbReference type="EC" id="5.6.2.3" evidence="1"/>
<dbReference type="PANTHER" id="PTHR10492">
    <property type="match status" value="1"/>
</dbReference>
<keyword evidence="1" id="KW-0067">ATP-binding</keyword>
<keyword evidence="6" id="KW-1185">Reference proteome</keyword>
<dbReference type="Gene3D" id="3.40.50.300">
    <property type="entry name" value="P-loop containing nucleotide triphosphate hydrolases"/>
    <property type="match status" value="2"/>
</dbReference>
<dbReference type="PANTHER" id="PTHR10492:SF90">
    <property type="entry name" value="ATP-DEPENDENT DNA HELICASE"/>
    <property type="match status" value="1"/>
</dbReference>
<dbReference type="GO" id="GO:0006281">
    <property type="term" value="P:DNA repair"/>
    <property type="evidence" value="ECO:0007669"/>
    <property type="project" value="UniProtKB-KW"/>
</dbReference>
<evidence type="ECO:0000313" key="6">
    <source>
        <dbReference type="Proteomes" id="UP000823388"/>
    </source>
</evidence>
<dbReference type="InterPro" id="IPR049163">
    <property type="entry name" value="Pif1-like_2B_dom"/>
</dbReference>
<comment type="catalytic activity">
    <reaction evidence="1">
        <text>ATP + H2O = ADP + phosphate + H(+)</text>
        <dbReference type="Rhea" id="RHEA:13065"/>
        <dbReference type="ChEBI" id="CHEBI:15377"/>
        <dbReference type="ChEBI" id="CHEBI:15378"/>
        <dbReference type="ChEBI" id="CHEBI:30616"/>
        <dbReference type="ChEBI" id="CHEBI:43474"/>
        <dbReference type="ChEBI" id="CHEBI:456216"/>
        <dbReference type="EC" id="5.6.2.3"/>
    </reaction>
</comment>
<comment type="similarity">
    <text evidence="1">Belongs to the helicase family.</text>
</comment>
<dbReference type="InterPro" id="IPR025476">
    <property type="entry name" value="Helitron_helicase-like"/>
</dbReference>
<dbReference type="GO" id="GO:0000723">
    <property type="term" value="P:telomere maintenance"/>
    <property type="evidence" value="ECO:0007669"/>
    <property type="project" value="InterPro"/>
</dbReference>
<keyword evidence="1" id="KW-0227">DNA damage</keyword>
<dbReference type="GO" id="GO:0006310">
    <property type="term" value="P:DNA recombination"/>
    <property type="evidence" value="ECO:0007669"/>
    <property type="project" value="UniProtKB-KW"/>
</dbReference>
<feature type="domain" description="Helitron helicase-like" evidence="3">
    <location>
        <begin position="212"/>
        <end position="325"/>
    </location>
</feature>
<keyword evidence="1" id="KW-0347">Helicase</keyword>
<dbReference type="Pfam" id="PF05970">
    <property type="entry name" value="PIF1"/>
    <property type="match status" value="1"/>
</dbReference>
<keyword evidence="1" id="KW-0547">Nucleotide-binding</keyword>
<name>A0A8T0PL47_PANVG</name>
<proteinExistence type="inferred from homology"/>
<protein>
    <recommendedName>
        <fullName evidence="1">ATP-dependent DNA helicase</fullName>
        <ecNumber evidence="1">5.6.2.3</ecNumber>
    </recommendedName>
</protein>
<evidence type="ECO:0000259" key="2">
    <source>
        <dbReference type="Pfam" id="PF05970"/>
    </source>
</evidence>
<keyword evidence="1" id="KW-0378">Hydrolase</keyword>
<keyword evidence="1" id="KW-0233">DNA recombination</keyword>
<evidence type="ECO:0000259" key="4">
    <source>
        <dbReference type="Pfam" id="PF21530"/>
    </source>
</evidence>
<evidence type="ECO:0000313" key="5">
    <source>
        <dbReference type="EMBL" id="KAG2562981.1"/>
    </source>
</evidence>
<gene>
    <name evidence="5" type="ORF">PVAP13_8KG306860</name>
</gene>
<evidence type="ECO:0000256" key="1">
    <source>
        <dbReference type="RuleBase" id="RU363044"/>
    </source>
</evidence>
<dbReference type="GO" id="GO:0005524">
    <property type="term" value="F:ATP binding"/>
    <property type="evidence" value="ECO:0007669"/>
    <property type="project" value="UniProtKB-KW"/>
</dbReference>
<dbReference type="AlphaFoldDB" id="A0A8T0PL47"/>
<keyword evidence="1" id="KW-0234">DNA repair</keyword>
<dbReference type="InterPro" id="IPR027417">
    <property type="entry name" value="P-loop_NTPase"/>
</dbReference>
<reference evidence="5 6" key="1">
    <citation type="submission" date="2020-05" db="EMBL/GenBank/DDBJ databases">
        <title>WGS assembly of Panicum virgatum.</title>
        <authorList>
            <person name="Lovell J.T."/>
            <person name="Jenkins J."/>
            <person name="Shu S."/>
            <person name="Juenger T.E."/>
            <person name="Schmutz J."/>
        </authorList>
    </citation>
    <scope>NUCLEOTIDE SEQUENCE [LARGE SCALE GENOMIC DNA]</scope>
    <source>
        <strain evidence="6">cv. AP13</strain>
    </source>
</reference>
<dbReference type="Pfam" id="PF14214">
    <property type="entry name" value="Helitron_like_N"/>
    <property type="match status" value="1"/>
</dbReference>
<comment type="caution">
    <text evidence="5">The sequence shown here is derived from an EMBL/GenBank/DDBJ whole genome shotgun (WGS) entry which is preliminary data.</text>
</comment>
<comment type="cofactor">
    <cofactor evidence="1">
        <name>Mg(2+)</name>
        <dbReference type="ChEBI" id="CHEBI:18420"/>
    </cofactor>
</comment>